<dbReference type="InterPro" id="IPR016087">
    <property type="entry name" value="Chalcone_isomerase"/>
</dbReference>
<reference evidence="2 3" key="1">
    <citation type="submission" date="2019-01" db="EMBL/GenBank/DDBJ databases">
        <title>Zoogloea oleivorans genome sequencing and assembly.</title>
        <authorList>
            <person name="Tancsics A."/>
            <person name="Farkas M."/>
            <person name="Kriszt B."/>
            <person name="Maroti G."/>
            <person name="Horvath B."/>
        </authorList>
    </citation>
    <scope>NUCLEOTIDE SEQUENCE [LARGE SCALE GENOMIC DNA]</scope>
    <source>
        <strain evidence="2 3">Buc</strain>
    </source>
</reference>
<dbReference type="AlphaFoldDB" id="A0A6C2CP62"/>
<evidence type="ECO:0000313" key="3">
    <source>
        <dbReference type="Proteomes" id="UP000389128"/>
    </source>
</evidence>
<protein>
    <recommendedName>
        <fullName evidence="1">Chalcone isomerase domain-containing protein</fullName>
    </recommendedName>
</protein>
<organism evidence="2 3">
    <name type="scientific">Zoogloea oleivorans</name>
    <dbReference type="NCBI Taxonomy" id="1552750"/>
    <lineage>
        <taxon>Bacteria</taxon>
        <taxon>Pseudomonadati</taxon>
        <taxon>Pseudomonadota</taxon>
        <taxon>Betaproteobacteria</taxon>
        <taxon>Rhodocyclales</taxon>
        <taxon>Zoogloeaceae</taxon>
        <taxon>Zoogloea</taxon>
    </lineage>
</organism>
<feature type="domain" description="Chalcone isomerase" evidence="1">
    <location>
        <begin position="85"/>
        <end position="188"/>
    </location>
</feature>
<dbReference type="Proteomes" id="UP000389128">
    <property type="component" value="Unassembled WGS sequence"/>
</dbReference>
<evidence type="ECO:0000259" key="1">
    <source>
        <dbReference type="Pfam" id="PF16036"/>
    </source>
</evidence>
<sequence>MCTSFTSAMPTPSERGGRLSRALLLAAVLLTGWPATAALPDPVKALAPNWQALGTGEARFIGLHLYDASLWVTAQGYREDLPFALALTYSRSFSRALLVSTSLDEMRRLGGADEARLARWKLSLEQVFPDVAAGETIVGVHMPGRGALFYHQGRLSGEVADPAFARAFFAIWLDSRTRVPALRARLLGQAS</sequence>
<keyword evidence="3" id="KW-1185">Reference proteome</keyword>
<comment type="caution">
    <text evidence="2">The sequence shown here is derived from an EMBL/GenBank/DDBJ whole genome shotgun (WGS) entry which is preliminary data.</text>
</comment>
<name>A0A6C2CP62_9RHOO</name>
<dbReference type="OrthoDB" id="8527419at2"/>
<evidence type="ECO:0000313" key="2">
    <source>
        <dbReference type="EMBL" id="TYC55025.1"/>
    </source>
</evidence>
<gene>
    <name evidence="2" type="ORF">ETQ85_16395</name>
</gene>
<proteinExistence type="predicted"/>
<dbReference type="Pfam" id="PF16036">
    <property type="entry name" value="Chalcone_3"/>
    <property type="match status" value="1"/>
</dbReference>
<accession>A0A6C2CP62</accession>
<dbReference type="EMBL" id="SDKK01000015">
    <property type="protein sequence ID" value="TYC55025.1"/>
    <property type="molecule type" value="Genomic_DNA"/>
</dbReference>